<reference evidence="1 2" key="1">
    <citation type="submission" date="2019-08" db="EMBL/GenBank/DDBJ databases">
        <authorList>
            <person name="Alioto T."/>
            <person name="Alioto T."/>
            <person name="Gomez Garrido J."/>
        </authorList>
    </citation>
    <scope>NUCLEOTIDE SEQUENCE [LARGE SCALE GENOMIC DNA]</scope>
</reference>
<dbReference type="Proteomes" id="UP000325440">
    <property type="component" value="Unassembled WGS sequence"/>
</dbReference>
<evidence type="ECO:0000313" key="2">
    <source>
        <dbReference type="Proteomes" id="UP000325440"/>
    </source>
</evidence>
<gene>
    <name evidence="1" type="ORF">CINCED_3A023866</name>
</gene>
<organism evidence="1 2">
    <name type="scientific">Cinara cedri</name>
    <dbReference type="NCBI Taxonomy" id="506608"/>
    <lineage>
        <taxon>Eukaryota</taxon>
        <taxon>Metazoa</taxon>
        <taxon>Ecdysozoa</taxon>
        <taxon>Arthropoda</taxon>
        <taxon>Hexapoda</taxon>
        <taxon>Insecta</taxon>
        <taxon>Pterygota</taxon>
        <taxon>Neoptera</taxon>
        <taxon>Paraneoptera</taxon>
        <taxon>Hemiptera</taxon>
        <taxon>Sternorrhyncha</taxon>
        <taxon>Aphidomorpha</taxon>
        <taxon>Aphidoidea</taxon>
        <taxon>Aphididae</taxon>
        <taxon>Lachninae</taxon>
        <taxon>Cinara</taxon>
    </lineage>
</organism>
<name>A0A5E4MCD6_9HEMI</name>
<protein>
    <submittedName>
        <fullName evidence="1">Uncharacterized protein</fullName>
    </submittedName>
</protein>
<keyword evidence="2" id="KW-1185">Reference proteome</keyword>
<evidence type="ECO:0000313" key="1">
    <source>
        <dbReference type="EMBL" id="VVC29082.1"/>
    </source>
</evidence>
<accession>A0A5E4MCD6</accession>
<dbReference type="AlphaFoldDB" id="A0A5E4MCD6"/>
<proteinExistence type="predicted"/>
<dbReference type="EMBL" id="CABPRJ010000487">
    <property type="protein sequence ID" value="VVC29082.1"/>
    <property type="molecule type" value="Genomic_DNA"/>
</dbReference>
<sequence length="219" mass="22566">MSAALFAAVEAELDCSCDCGKIPCSCCDSEPFYGPPPSSPSNVAARCGHPPPPSPCAPIPPLPTVQTLPYAPWPISSRHPTCCDPSPYPCPAPCARPPPFPCPVPSTLVPAYCPPQPSSCVPQPPPPPCSFPSSGTAGPVISPVPSLSAILEYLTQQPSAAPSCPPPVARSKLLSVPLKPLPSPCPCNSCSRHPGSPPQLADSSLGYLRRPPTFAPGCY</sequence>